<protein>
    <submittedName>
        <fullName evidence="1">Uncharacterized protein</fullName>
    </submittedName>
</protein>
<dbReference type="EMBL" id="MEVK01000026">
    <property type="protein sequence ID" value="OGC58975.1"/>
    <property type="molecule type" value="Genomic_DNA"/>
</dbReference>
<dbReference type="STRING" id="1802627.A3A70_02275"/>
<gene>
    <name evidence="1" type="ORF">A3A70_02275</name>
</gene>
<reference evidence="1 2" key="1">
    <citation type="journal article" date="2016" name="Nat. Commun.">
        <title>Thousands of microbial genomes shed light on interconnected biogeochemical processes in an aquifer system.</title>
        <authorList>
            <person name="Anantharaman K."/>
            <person name="Brown C.T."/>
            <person name="Hug L.A."/>
            <person name="Sharon I."/>
            <person name="Castelle C.J."/>
            <person name="Probst A.J."/>
            <person name="Thomas B.C."/>
            <person name="Singh A."/>
            <person name="Wilkins M.J."/>
            <person name="Karaoz U."/>
            <person name="Brodie E.L."/>
            <person name="Williams K.H."/>
            <person name="Hubbard S.S."/>
            <person name="Banfield J.F."/>
        </authorList>
    </citation>
    <scope>NUCLEOTIDE SEQUENCE [LARGE SCALE GENOMIC DNA]</scope>
</reference>
<proteinExistence type="predicted"/>
<accession>A0A1F4VPK1</accession>
<evidence type="ECO:0000313" key="1">
    <source>
        <dbReference type="EMBL" id="OGC58975.1"/>
    </source>
</evidence>
<dbReference type="Proteomes" id="UP000178964">
    <property type="component" value="Unassembled WGS sequence"/>
</dbReference>
<name>A0A1F4VPK1_UNCKA</name>
<organism evidence="1 2">
    <name type="scientific">candidate division WWE3 bacterium RIFCSPLOWO2_01_FULL_42_11</name>
    <dbReference type="NCBI Taxonomy" id="1802627"/>
    <lineage>
        <taxon>Bacteria</taxon>
        <taxon>Katanobacteria</taxon>
    </lineage>
</organism>
<dbReference type="AlphaFoldDB" id="A0A1F4VPK1"/>
<sequence length="217" mass="23415">MVDQSIIDRIQLMLATRRVGIVIPRQSPQEAYAAGLGLALSLKKLSTSIQVFAEDSDFQNDGILNHLPGIELVTSTPPNSEFKISVFGMTGATVKKVGYFLEGDEFQVMVSTGDPIQSNLSSEVTPIQNGWDVSFILVSQSVSLINLQNLMKILPGEKIILTNAELPSQVTLISDTKATSISQLVFGFMGVMGIYPTLESATCLMYGLGVTQAEPEV</sequence>
<comment type="caution">
    <text evidence="1">The sequence shown here is derived from an EMBL/GenBank/DDBJ whole genome shotgun (WGS) entry which is preliminary data.</text>
</comment>
<evidence type="ECO:0000313" key="2">
    <source>
        <dbReference type="Proteomes" id="UP000178964"/>
    </source>
</evidence>